<dbReference type="EMBL" id="BGZK01006843">
    <property type="protein sequence ID" value="GBP00977.1"/>
    <property type="molecule type" value="Genomic_DNA"/>
</dbReference>
<proteinExistence type="predicted"/>
<evidence type="ECO:0000313" key="2">
    <source>
        <dbReference type="EMBL" id="GBP00977.1"/>
    </source>
</evidence>
<reference evidence="2 3" key="1">
    <citation type="journal article" date="2019" name="Commun. Biol.">
        <title>The bagworm genome reveals a unique fibroin gene that provides high tensile strength.</title>
        <authorList>
            <person name="Kono N."/>
            <person name="Nakamura H."/>
            <person name="Ohtoshi R."/>
            <person name="Tomita M."/>
            <person name="Numata K."/>
            <person name="Arakawa K."/>
        </authorList>
    </citation>
    <scope>NUCLEOTIDE SEQUENCE [LARGE SCALE GENOMIC DNA]</scope>
</reference>
<comment type="caution">
    <text evidence="2">The sequence shown here is derived from an EMBL/GenBank/DDBJ whole genome shotgun (WGS) entry which is preliminary data.</text>
</comment>
<accession>A0A4C1SHX4</accession>
<feature type="region of interest" description="Disordered" evidence="1">
    <location>
        <begin position="1"/>
        <end position="36"/>
    </location>
</feature>
<dbReference type="Proteomes" id="UP000299102">
    <property type="component" value="Unassembled WGS sequence"/>
</dbReference>
<protein>
    <submittedName>
        <fullName evidence="2">Coiled-coil domain-containing protein 130 homolog</fullName>
    </submittedName>
</protein>
<gene>
    <name evidence="2" type="ORF">EVAR_73541_1</name>
</gene>
<dbReference type="STRING" id="151549.A0A4C1SHX4"/>
<evidence type="ECO:0000256" key="1">
    <source>
        <dbReference type="SAM" id="MobiDB-lite"/>
    </source>
</evidence>
<keyword evidence="3" id="KW-1185">Reference proteome</keyword>
<evidence type="ECO:0000313" key="3">
    <source>
        <dbReference type="Proteomes" id="UP000299102"/>
    </source>
</evidence>
<name>A0A4C1SHX4_EUMVA</name>
<dbReference type="AlphaFoldDB" id="A0A4C1SHX4"/>
<sequence>MGERKGQNKYYPPDYDPKKGGLKFRGTHAPENGLGKSTWTKKHELKALKDLDDKLLAKSSLDIALLPETQQDRQMAALMKLQSKSAQEREEEKRIDILLQPAIPGLTQTTFGGLKRQKLSVPIWITNNWVLKEKLTKII</sequence>
<organism evidence="2 3">
    <name type="scientific">Eumeta variegata</name>
    <name type="common">Bagworm moth</name>
    <name type="synonym">Eumeta japonica</name>
    <dbReference type="NCBI Taxonomy" id="151549"/>
    <lineage>
        <taxon>Eukaryota</taxon>
        <taxon>Metazoa</taxon>
        <taxon>Ecdysozoa</taxon>
        <taxon>Arthropoda</taxon>
        <taxon>Hexapoda</taxon>
        <taxon>Insecta</taxon>
        <taxon>Pterygota</taxon>
        <taxon>Neoptera</taxon>
        <taxon>Endopterygota</taxon>
        <taxon>Lepidoptera</taxon>
        <taxon>Glossata</taxon>
        <taxon>Ditrysia</taxon>
        <taxon>Tineoidea</taxon>
        <taxon>Psychidae</taxon>
        <taxon>Oiketicinae</taxon>
        <taxon>Eumeta</taxon>
    </lineage>
</organism>